<proteinExistence type="predicted"/>
<evidence type="ECO:0000313" key="1">
    <source>
        <dbReference type="EMBL" id="OME93062.1"/>
    </source>
</evidence>
<dbReference type="STRING" id="1401.BK123_14480"/>
<dbReference type="AlphaFoldDB" id="A0A1R1B324"/>
<sequence>MEIHGASRQGLYGLRGALFSCENYEKPFLFASIGVHGSLNITQDLGAGFARRGMNETSSEK</sequence>
<gene>
    <name evidence="1" type="ORF">BK123_14480</name>
</gene>
<name>A0A1R1B324_PAELA</name>
<dbReference type="Proteomes" id="UP000187074">
    <property type="component" value="Unassembled WGS sequence"/>
</dbReference>
<evidence type="ECO:0000313" key="2">
    <source>
        <dbReference type="Proteomes" id="UP000187074"/>
    </source>
</evidence>
<protein>
    <submittedName>
        <fullName evidence="1">Uncharacterized protein</fullName>
    </submittedName>
</protein>
<organism evidence="1 2">
    <name type="scientific">Paenibacillus lautus</name>
    <name type="common">Bacillus lautus</name>
    <dbReference type="NCBI Taxonomy" id="1401"/>
    <lineage>
        <taxon>Bacteria</taxon>
        <taxon>Bacillati</taxon>
        <taxon>Bacillota</taxon>
        <taxon>Bacilli</taxon>
        <taxon>Bacillales</taxon>
        <taxon>Paenibacillaceae</taxon>
        <taxon>Paenibacillus</taxon>
    </lineage>
</organism>
<reference evidence="1 2" key="1">
    <citation type="submission" date="2016-11" db="EMBL/GenBank/DDBJ databases">
        <title>Paenibacillus species isolates.</title>
        <authorList>
            <person name="Beno S.M."/>
        </authorList>
    </citation>
    <scope>NUCLEOTIDE SEQUENCE [LARGE SCALE GENOMIC DNA]</scope>
    <source>
        <strain evidence="1 2">FSL F4-0100</strain>
    </source>
</reference>
<dbReference type="EMBL" id="MRTF01000004">
    <property type="protein sequence ID" value="OME93062.1"/>
    <property type="molecule type" value="Genomic_DNA"/>
</dbReference>
<accession>A0A1R1B324</accession>
<comment type="caution">
    <text evidence="1">The sequence shown here is derived from an EMBL/GenBank/DDBJ whole genome shotgun (WGS) entry which is preliminary data.</text>
</comment>